<evidence type="ECO:0000256" key="3">
    <source>
        <dbReference type="SAM" id="Phobius"/>
    </source>
</evidence>
<accession>A0ABV3S333</accession>
<dbReference type="SUPFAM" id="SSF53474">
    <property type="entry name" value="alpha/beta-Hydrolases"/>
    <property type="match status" value="1"/>
</dbReference>
<keyword evidence="6" id="KW-1185">Reference proteome</keyword>
<dbReference type="GO" id="GO:0016787">
    <property type="term" value="F:hydrolase activity"/>
    <property type="evidence" value="ECO:0007669"/>
    <property type="project" value="UniProtKB-KW"/>
</dbReference>
<dbReference type="PANTHER" id="PTHR48081:SF6">
    <property type="entry name" value="PEPTIDASE S9 PROLYL OLIGOPEPTIDASE CATALYTIC DOMAIN-CONTAINING PROTEIN"/>
    <property type="match status" value="1"/>
</dbReference>
<reference evidence="5 6" key="1">
    <citation type="submission" date="2024-07" db="EMBL/GenBank/DDBJ databases">
        <authorList>
            <person name="Yun M."/>
        </authorList>
    </citation>
    <scope>NUCLEOTIDE SEQUENCE [LARGE SCALE GENOMIC DNA]</scope>
    <source>
        <strain evidence="5 6">MS01</strain>
    </source>
</reference>
<dbReference type="Proteomes" id="UP001556617">
    <property type="component" value="Unassembled WGS sequence"/>
</dbReference>
<evidence type="ECO:0000256" key="1">
    <source>
        <dbReference type="ARBA" id="ARBA00010515"/>
    </source>
</evidence>
<comment type="caution">
    <text evidence="5">The sequence shown here is derived from an EMBL/GenBank/DDBJ whole genome shotgun (WGS) entry which is preliminary data.</text>
</comment>
<dbReference type="RefSeq" id="WP_367974151.1">
    <property type="nucleotide sequence ID" value="NZ_JBFPEQ010000001.1"/>
</dbReference>
<dbReference type="PANTHER" id="PTHR48081">
    <property type="entry name" value="AB HYDROLASE SUPERFAMILY PROTEIN C4A8.06C"/>
    <property type="match status" value="1"/>
</dbReference>
<comment type="similarity">
    <text evidence="1">Belongs to the 'GDXG' lipolytic enzyme family.</text>
</comment>
<dbReference type="EMBL" id="JBFPER010000001">
    <property type="protein sequence ID" value="MEX0380761.1"/>
    <property type="molecule type" value="Genomic_DNA"/>
</dbReference>
<dbReference type="Pfam" id="PF20434">
    <property type="entry name" value="BD-FAE"/>
    <property type="match status" value="1"/>
</dbReference>
<name>A0ABV3S333_9LACO</name>
<protein>
    <submittedName>
        <fullName evidence="5">Alpha/beta hydrolase</fullName>
    </submittedName>
</protein>
<proteinExistence type="inferred from homology"/>
<dbReference type="PROSITE" id="PS01173">
    <property type="entry name" value="LIPASE_GDXG_HIS"/>
    <property type="match status" value="1"/>
</dbReference>
<feature type="domain" description="BD-FAE-like" evidence="4">
    <location>
        <begin position="78"/>
        <end position="276"/>
    </location>
</feature>
<evidence type="ECO:0000313" key="5">
    <source>
        <dbReference type="EMBL" id="MEX0380761.1"/>
    </source>
</evidence>
<dbReference type="InterPro" id="IPR029058">
    <property type="entry name" value="AB_hydrolase_fold"/>
</dbReference>
<keyword evidence="3" id="KW-0472">Membrane</keyword>
<keyword evidence="3" id="KW-0812">Transmembrane</keyword>
<evidence type="ECO:0000313" key="6">
    <source>
        <dbReference type="Proteomes" id="UP001556617"/>
    </source>
</evidence>
<keyword evidence="3" id="KW-1133">Transmembrane helix</keyword>
<keyword evidence="2 5" id="KW-0378">Hydrolase</keyword>
<sequence length="337" mass="38251">MFQKIKKCLKWFGILLTTVVIIVTIAVTTSPWPSAYVIGRMFNGPVKITDKEVFEQAKKNVAVKSDVHYESTTKKNTLDIYTPKKETKPVTTLIWVHGGGYVGGDKSGMREFATRLVNDTHVAVVSINYQTAPSAIYPSQVRQVNDVVKFLKTTPAYYQKLAISRVMFGGDSAGAQIALQYATIQTNANYAKKMAMPAELDADHIRGTISYCGPLDLQQVAKQQPKSLLMRWFINTVAWSELGDKNWRQSDTLQQASLVKQITSQFPPTYITDGNAYSFQEQGLAFEKRLQQLHIPVTSLFFNHDQKEVTHEYQFNYQTSVAKQCYDETRHFVMQYQ</sequence>
<dbReference type="InterPro" id="IPR002168">
    <property type="entry name" value="Lipase_GDXG_HIS_AS"/>
</dbReference>
<dbReference type="Gene3D" id="3.40.50.1820">
    <property type="entry name" value="alpha/beta hydrolase"/>
    <property type="match status" value="1"/>
</dbReference>
<dbReference type="InterPro" id="IPR049492">
    <property type="entry name" value="BD-FAE-like_dom"/>
</dbReference>
<feature type="transmembrane region" description="Helical" evidence="3">
    <location>
        <begin position="12"/>
        <end position="32"/>
    </location>
</feature>
<evidence type="ECO:0000259" key="4">
    <source>
        <dbReference type="Pfam" id="PF20434"/>
    </source>
</evidence>
<gene>
    <name evidence="5" type="ORF">AB3K24_05285</name>
</gene>
<evidence type="ECO:0000256" key="2">
    <source>
        <dbReference type="ARBA" id="ARBA00022801"/>
    </source>
</evidence>
<dbReference type="InterPro" id="IPR050300">
    <property type="entry name" value="GDXG_lipolytic_enzyme"/>
</dbReference>
<organism evidence="5 6">
    <name type="scientific">Leuconostoc aquikimchii</name>
    <dbReference type="NCBI Taxonomy" id="3236804"/>
    <lineage>
        <taxon>Bacteria</taxon>
        <taxon>Bacillati</taxon>
        <taxon>Bacillota</taxon>
        <taxon>Bacilli</taxon>
        <taxon>Lactobacillales</taxon>
        <taxon>Lactobacillaceae</taxon>
        <taxon>Leuconostoc</taxon>
    </lineage>
</organism>